<protein>
    <submittedName>
        <fullName evidence="2">Uncharacterized protein</fullName>
    </submittedName>
</protein>
<organism evidence="2 3">
    <name type="scientific">Rotaria magnacalcarata</name>
    <dbReference type="NCBI Taxonomy" id="392030"/>
    <lineage>
        <taxon>Eukaryota</taxon>
        <taxon>Metazoa</taxon>
        <taxon>Spiralia</taxon>
        <taxon>Gnathifera</taxon>
        <taxon>Rotifera</taxon>
        <taxon>Eurotatoria</taxon>
        <taxon>Bdelloidea</taxon>
        <taxon>Philodinida</taxon>
        <taxon>Philodinidae</taxon>
        <taxon>Rotaria</taxon>
    </lineage>
</organism>
<gene>
    <name evidence="2" type="ORF">GIL414_LOCUS40570</name>
</gene>
<comment type="caution">
    <text evidence="2">The sequence shown here is derived from an EMBL/GenBank/DDBJ whole genome shotgun (WGS) entry which is preliminary data.</text>
</comment>
<feature type="non-terminal residue" evidence="2">
    <location>
        <position position="1"/>
    </location>
</feature>
<evidence type="ECO:0000313" key="2">
    <source>
        <dbReference type="EMBL" id="CAF4639782.1"/>
    </source>
</evidence>
<dbReference type="AlphaFoldDB" id="A0A8S2ZMV7"/>
<proteinExistence type="predicted"/>
<feature type="region of interest" description="Disordered" evidence="1">
    <location>
        <begin position="25"/>
        <end position="61"/>
    </location>
</feature>
<accession>A0A8S2ZMV7</accession>
<dbReference type="EMBL" id="CAJOBJ010112884">
    <property type="protein sequence ID" value="CAF4639782.1"/>
    <property type="molecule type" value="Genomic_DNA"/>
</dbReference>
<evidence type="ECO:0000256" key="1">
    <source>
        <dbReference type="SAM" id="MobiDB-lite"/>
    </source>
</evidence>
<evidence type="ECO:0000313" key="3">
    <source>
        <dbReference type="Proteomes" id="UP000681720"/>
    </source>
</evidence>
<name>A0A8S2ZMV7_9BILA</name>
<sequence length="61" mass="7001">CVNHFPSFCLDNNYNHSYGQMSMTNANISYTQSPPPSQQQQQQSTPIINQEKPEPQLIIFD</sequence>
<reference evidence="2" key="1">
    <citation type="submission" date="2021-02" db="EMBL/GenBank/DDBJ databases">
        <authorList>
            <person name="Nowell W R."/>
        </authorList>
    </citation>
    <scope>NUCLEOTIDE SEQUENCE</scope>
</reference>
<dbReference type="Proteomes" id="UP000681720">
    <property type="component" value="Unassembled WGS sequence"/>
</dbReference>